<keyword evidence="5" id="KW-1185">Reference proteome</keyword>
<feature type="domain" description="Bacterial sugar transferase" evidence="3">
    <location>
        <begin position="21"/>
        <end position="208"/>
    </location>
</feature>
<gene>
    <name evidence="4" type="ORF">CLV88_101403</name>
</gene>
<accession>A0A2P8FJV5</accession>
<name>A0A2P8FJV5_9RHOB</name>
<dbReference type="AlphaFoldDB" id="A0A2P8FJV5"/>
<dbReference type="PANTHER" id="PTHR30576:SF10">
    <property type="entry name" value="SLL5057 PROTEIN"/>
    <property type="match status" value="1"/>
</dbReference>
<dbReference type="GO" id="GO:0000271">
    <property type="term" value="P:polysaccharide biosynthetic process"/>
    <property type="evidence" value="ECO:0007669"/>
    <property type="project" value="UniProtKB-KW"/>
</dbReference>
<sequence length="214" mass="23782">MTMTTVNQACTKPKMVHWKSKRVMDIALCMIALPVLAPVLSLIALAVKTSSRGPAFFVQTRVGLDGRTFEMLKFRSMYVDAEQRRSEVAKQSDREGICLKLKRDPRVTPIGRVLRRWSLDELPQVLNVIKGDMSLVGPRPALTCEVAQYPEIAHKRHNVLPGITGLWQVSGRAEIGFDGMIALDLDYVRQVSVATDIHILLRTVSAVIGGRGAY</sequence>
<comment type="caution">
    <text evidence="4">The sequence shown here is derived from an EMBL/GenBank/DDBJ whole genome shotgun (WGS) entry which is preliminary data.</text>
</comment>
<evidence type="ECO:0000256" key="2">
    <source>
        <dbReference type="ARBA" id="ARBA00023169"/>
    </source>
</evidence>
<keyword evidence="4" id="KW-0808">Transferase</keyword>
<reference evidence="4 5" key="1">
    <citation type="submission" date="2018-03" db="EMBL/GenBank/DDBJ databases">
        <title>Genomic Encyclopedia of Archaeal and Bacterial Type Strains, Phase II (KMG-II): from individual species to whole genera.</title>
        <authorList>
            <person name="Goeker M."/>
        </authorList>
    </citation>
    <scope>NUCLEOTIDE SEQUENCE [LARGE SCALE GENOMIC DNA]</scope>
    <source>
        <strain evidence="4 5">DSM 100673</strain>
    </source>
</reference>
<dbReference type="GO" id="GO:0016780">
    <property type="term" value="F:phosphotransferase activity, for other substituted phosphate groups"/>
    <property type="evidence" value="ECO:0007669"/>
    <property type="project" value="TreeGrafter"/>
</dbReference>
<evidence type="ECO:0000313" key="5">
    <source>
        <dbReference type="Proteomes" id="UP000240418"/>
    </source>
</evidence>
<comment type="similarity">
    <text evidence="1">Belongs to the bacterial sugar transferase family.</text>
</comment>
<dbReference type="Proteomes" id="UP000240418">
    <property type="component" value="Unassembled WGS sequence"/>
</dbReference>
<organism evidence="4 5">
    <name type="scientific">Shimia abyssi</name>
    <dbReference type="NCBI Taxonomy" id="1662395"/>
    <lineage>
        <taxon>Bacteria</taxon>
        <taxon>Pseudomonadati</taxon>
        <taxon>Pseudomonadota</taxon>
        <taxon>Alphaproteobacteria</taxon>
        <taxon>Rhodobacterales</taxon>
        <taxon>Roseobacteraceae</taxon>
    </lineage>
</organism>
<dbReference type="OrthoDB" id="9808602at2"/>
<keyword evidence="2" id="KW-0270">Exopolysaccharide synthesis</keyword>
<dbReference type="RefSeq" id="WP_106606687.1">
    <property type="nucleotide sequence ID" value="NZ_PYGJ01000001.1"/>
</dbReference>
<dbReference type="Pfam" id="PF02397">
    <property type="entry name" value="Bac_transf"/>
    <property type="match status" value="1"/>
</dbReference>
<dbReference type="PANTHER" id="PTHR30576">
    <property type="entry name" value="COLANIC BIOSYNTHESIS UDP-GLUCOSE LIPID CARRIER TRANSFERASE"/>
    <property type="match status" value="1"/>
</dbReference>
<evidence type="ECO:0000259" key="3">
    <source>
        <dbReference type="Pfam" id="PF02397"/>
    </source>
</evidence>
<protein>
    <submittedName>
        <fullName evidence="4">Lipopolysaccharide/colanic/teichoic acid biosynthesis glycosyltransferase</fullName>
    </submittedName>
</protein>
<evidence type="ECO:0000313" key="4">
    <source>
        <dbReference type="EMBL" id="PSL21978.1"/>
    </source>
</evidence>
<dbReference type="InterPro" id="IPR003362">
    <property type="entry name" value="Bact_transf"/>
</dbReference>
<dbReference type="EMBL" id="PYGJ01000001">
    <property type="protein sequence ID" value="PSL21978.1"/>
    <property type="molecule type" value="Genomic_DNA"/>
</dbReference>
<proteinExistence type="inferred from homology"/>
<evidence type="ECO:0000256" key="1">
    <source>
        <dbReference type="ARBA" id="ARBA00006464"/>
    </source>
</evidence>